<organism evidence="8 9">
    <name type="scientific">Nonomuraea angiospora</name>
    <dbReference type="NCBI Taxonomy" id="46172"/>
    <lineage>
        <taxon>Bacteria</taxon>
        <taxon>Bacillati</taxon>
        <taxon>Actinomycetota</taxon>
        <taxon>Actinomycetes</taxon>
        <taxon>Streptosporangiales</taxon>
        <taxon>Streptosporangiaceae</taxon>
        <taxon>Nonomuraea</taxon>
    </lineage>
</organism>
<keyword evidence="5" id="KW-0720">Serine protease</keyword>
<proteinExistence type="inferred from homology"/>
<keyword evidence="3" id="KW-0645">Protease</keyword>
<comment type="similarity">
    <text evidence="1">Belongs to the peptidase S66 family.</text>
</comment>
<dbReference type="EMBL" id="JADBEK010000001">
    <property type="protein sequence ID" value="MBE1587290.1"/>
    <property type="molecule type" value="Genomic_DNA"/>
</dbReference>
<dbReference type="CDD" id="cd07025">
    <property type="entry name" value="Peptidase_S66"/>
    <property type="match status" value="1"/>
</dbReference>
<dbReference type="EC" id="3.4.17.13" evidence="8"/>
<keyword evidence="4 8" id="KW-0378">Hydrolase</keyword>
<dbReference type="PIRSF" id="PIRSF028757">
    <property type="entry name" value="LD-carboxypeptidase"/>
    <property type="match status" value="1"/>
</dbReference>
<reference evidence="8 9" key="1">
    <citation type="submission" date="2020-10" db="EMBL/GenBank/DDBJ databases">
        <title>Sequencing the genomes of 1000 actinobacteria strains.</title>
        <authorList>
            <person name="Klenk H.-P."/>
        </authorList>
    </citation>
    <scope>NUCLEOTIDE SEQUENCE [LARGE SCALE GENOMIC DNA]</scope>
    <source>
        <strain evidence="8 9">DSM 43173</strain>
    </source>
</reference>
<dbReference type="InterPro" id="IPR027478">
    <property type="entry name" value="LdcA_N"/>
</dbReference>
<dbReference type="Pfam" id="PF02016">
    <property type="entry name" value="Peptidase_S66"/>
    <property type="match status" value="1"/>
</dbReference>
<evidence type="ECO:0000256" key="4">
    <source>
        <dbReference type="ARBA" id="ARBA00022801"/>
    </source>
</evidence>
<comment type="caution">
    <text evidence="8">The sequence shown here is derived from an EMBL/GenBank/DDBJ whole genome shotgun (WGS) entry which is preliminary data.</text>
</comment>
<evidence type="ECO:0000313" key="8">
    <source>
        <dbReference type="EMBL" id="MBE1587290.1"/>
    </source>
</evidence>
<evidence type="ECO:0000259" key="6">
    <source>
        <dbReference type="Pfam" id="PF02016"/>
    </source>
</evidence>
<keyword evidence="2 8" id="KW-0121">Carboxypeptidase</keyword>
<dbReference type="GO" id="GO:0106415">
    <property type="term" value="F:muramoyltetrapeptide carboxypeptidase activity"/>
    <property type="evidence" value="ECO:0007669"/>
    <property type="project" value="UniProtKB-EC"/>
</dbReference>
<dbReference type="Proteomes" id="UP000633509">
    <property type="component" value="Unassembled WGS sequence"/>
</dbReference>
<dbReference type="InterPro" id="IPR027461">
    <property type="entry name" value="Carboxypeptidase_A_C_sf"/>
</dbReference>
<protein>
    <submittedName>
        <fullName evidence="8">Muramoyltetrapeptide carboxypeptidase</fullName>
        <ecNumber evidence="8">3.4.17.13</ecNumber>
    </submittedName>
</protein>
<evidence type="ECO:0000313" key="9">
    <source>
        <dbReference type="Proteomes" id="UP000633509"/>
    </source>
</evidence>
<dbReference type="Gene3D" id="3.50.30.60">
    <property type="entry name" value="LD-carboxypeptidase A C-terminal domain-like"/>
    <property type="match status" value="1"/>
</dbReference>
<feature type="domain" description="LD-carboxypeptidase C-terminal" evidence="7">
    <location>
        <begin position="191"/>
        <end position="310"/>
    </location>
</feature>
<dbReference type="InterPro" id="IPR029062">
    <property type="entry name" value="Class_I_gatase-like"/>
</dbReference>
<keyword evidence="9" id="KW-1185">Reference proteome</keyword>
<dbReference type="SUPFAM" id="SSF52317">
    <property type="entry name" value="Class I glutamine amidotransferase-like"/>
    <property type="match status" value="1"/>
</dbReference>
<dbReference type="Pfam" id="PF17676">
    <property type="entry name" value="Peptidase_S66C"/>
    <property type="match status" value="1"/>
</dbReference>
<dbReference type="PANTHER" id="PTHR30237:SF2">
    <property type="entry name" value="MUREIN TETRAPEPTIDE CARBOXYPEPTIDASE"/>
    <property type="match status" value="1"/>
</dbReference>
<accession>A0ABR9M3W9</accession>
<name>A0ABR9M3W9_9ACTN</name>
<sequence>MDTLRAPRLMPGDRVRVVSPASPPNAALVAAGVELLTSWGLRVELGEHVFDQWGYMAGRDEERAADLNDAFRDPGVRAVFATRGGKGAYRIVDDLDFGALARDPKPVIGFSDITHLHLAVWRHCRLAGLHGPFVNWNASVTGPASAEALRRALMTTDPVTVHRDPSEVTAQVGAAGTLAGTATGTPVGTATGTLIGGNLSAVRTQVGAGLPSLEGAILFLEDNRGTGLGEVDRALTQLSRSGALDGVRGIALGQFLGFEEDDGDPTLGGWGVVDVLRDHLHRLGVPILGGLPAGHGDDPPTIPIGTEATIDTAAGTLTVQAAVS</sequence>
<dbReference type="Gene3D" id="3.40.50.10740">
    <property type="entry name" value="Class I glutamine amidotransferase-like"/>
    <property type="match status" value="1"/>
</dbReference>
<dbReference type="InterPro" id="IPR003507">
    <property type="entry name" value="S66_fam"/>
</dbReference>
<evidence type="ECO:0000256" key="1">
    <source>
        <dbReference type="ARBA" id="ARBA00010233"/>
    </source>
</evidence>
<evidence type="ECO:0000259" key="7">
    <source>
        <dbReference type="Pfam" id="PF17676"/>
    </source>
</evidence>
<evidence type="ECO:0000256" key="3">
    <source>
        <dbReference type="ARBA" id="ARBA00022670"/>
    </source>
</evidence>
<dbReference type="SUPFAM" id="SSF141986">
    <property type="entry name" value="LD-carboxypeptidase A C-terminal domain-like"/>
    <property type="match status" value="1"/>
</dbReference>
<dbReference type="RefSeq" id="WP_192787707.1">
    <property type="nucleotide sequence ID" value="NZ_JADBEK010000001.1"/>
</dbReference>
<dbReference type="InterPro" id="IPR040449">
    <property type="entry name" value="Peptidase_S66_N"/>
</dbReference>
<feature type="domain" description="LD-carboxypeptidase N-terminal" evidence="6">
    <location>
        <begin position="15"/>
        <end position="131"/>
    </location>
</feature>
<dbReference type="InterPro" id="IPR040921">
    <property type="entry name" value="Peptidase_S66C"/>
</dbReference>
<evidence type="ECO:0000256" key="5">
    <source>
        <dbReference type="ARBA" id="ARBA00022825"/>
    </source>
</evidence>
<dbReference type="PANTHER" id="PTHR30237">
    <property type="entry name" value="MURAMOYLTETRAPEPTIDE CARBOXYPEPTIDASE"/>
    <property type="match status" value="1"/>
</dbReference>
<evidence type="ECO:0000256" key="2">
    <source>
        <dbReference type="ARBA" id="ARBA00022645"/>
    </source>
</evidence>
<gene>
    <name evidence="8" type="ORF">H4W80_005548</name>
</gene>